<feature type="binding site" evidence="3">
    <location>
        <position position="267"/>
    </location>
    <ligand>
        <name>Mg(2+)</name>
        <dbReference type="ChEBI" id="CHEBI:18420"/>
    </ligand>
</feature>
<keyword evidence="3" id="KW-0460">Magnesium</keyword>
<evidence type="ECO:0000256" key="3">
    <source>
        <dbReference type="PIRSR" id="PIRSR601952-2"/>
    </source>
</evidence>
<dbReference type="STRING" id="351605.Gura_2889"/>
<dbReference type="CDD" id="cd16012">
    <property type="entry name" value="ALP"/>
    <property type="match status" value="1"/>
</dbReference>
<comment type="cofactor">
    <cofactor evidence="3">
        <name>Mg(2+)</name>
        <dbReference type="ChEBI" id="CHEBI:18420"/>
    </cofactor>
    <text evidence="3">Binds 1 Mg(2+) ion.</text>
</comment>
<comment type="cofactor">
    <cofactor evidence="3">
        <name>Zn(2+)</name>
        <dbReference type="ChEBI" id="CHEBI:29105"/>
    </cofactor>
    <text evidence="3">Binds 2 Zn(2+) ions.</text>
</comment>
<feature type="binding site" evidence="3">
    <location>
        <position position="319"/>
    </location>
    <ligand>
        <name>Zn(2+)</name>
        <dbReference type="ChEBI" id="CHEBI:29105"/>
        <label>2</label>
    </ligand>
</feature>
<evidence type="ECO:0000313" key="6">
    <source>
        <dbReference type="EMBL" id="ABQ27061.1"/>
    </source>
</evidence>
<keyword evidence="3" id="KW-0862">Zinc</keyword>
<keyword evidence="6" id="KW-0378">Hydrolase</keyword>
<evidence type="ECO:0000256" key="4">
    <source>
        <dbReference type="RuleBase" id="RU003946"/>
    </source>
</evidence>
<dbReference type="InterPro" id="IPR017850">
    <property type="entry name" value="Alkaline_phosphatase_core_sf"/>
</dbReference>
<sequence length="388" mass="41267">MKKAGLFSVYVASAAMVLQLAAPAASLASAAKNIIFMVPDGMGLADVTATRIYKNGLDGAPLNFETLKYIGYQRTYSANSTITDSAPAASAWACGEKFNNGEISFHGDGRPFKPSILELAKKQGKSTGLVATSTITHATPAAFGSHVVSRNCENEIARQFIEVTGVDLLLGGGVDKFKSVKADKCGTKGDFIQEAQDKGYAVAYSKKELDKVVTDGSTKVLGLFNAAGLTPEYTRTPGISEPRLPEMAIAALNVLEKNKHGFFLMVEGSQVDWANHANNYPYQLGEMLAFDEAVKVVRDWISADEDRKENTLLIVVADHDTGGFAINGPQTALLKAGQTVEAGWTTGEHTGVDTLIWSDGPGSKALARAIDNTDIYGVMVKAMAGSKE</sequence>
<dbReference type="GO" id="GO:0004035">
    <property type="term" value="F:alkaline phosphatase activity"/>
    <property type="evidence" value="ECO:0007669"/>
    <property type="project" value="UniProtKB-EC"/>
</dbReference>
<dbReference type="Proteomes" id="UP000006695">
    <property type="component" value="Chromosome"/>
</dbReference>
<feature type="binding site" evidence="3">
    <location>
        <position position="318"/>
    </location>
    <ligand>
        <name>Zn(2+)</name>
        <dbReference type="ChEBI" id="CHEBI:29105"/>
        <label>2</label>
    </ligand>
</feature>
<dbReference type="GO" id="GO:0046872">
    <property type="term" value="F:metal ion binding"/>
    <property type="evidence" value="ECO:0007669"/>
    <property type="project" value="UniProtKB-KW"/>
</dbReference>
<feature type="binding site" evidence="3">
    <location>
        <position position="272"/>
    </location>
    <ligand>
        <name>Zn(2+)</name>
        <dbReference type="ChEBI" id="CHEBI:29105"/>
        <label>2</label>
    </ligand>
</feature>
<reference evidence="6 7" key="1">
    <citation type="submission" date="2007-05" db="EMBL/GenBank/DDBJ databases">
        <title>Complete sequence of Geobacter uraniireducens Rf4.</title>
        <authorList>
            <consortium name="US DOE Joint Genome Institute"/>
            <person name="Copeland A."/>
            <person name="Lucas S."/>
            <person name="Lapidus A."/>
            <person name="Barry K."/>
            <person name="Detter J.C."/>
            <person name="Glavina del Rio T."/>
            <person name="Hammon N."/>
            <person name="Israni S."/>
            <person name="Dalin E."/>
            <person name="Tice H."/>
            <person name="Pitluck S."/>
            <person name="Chertkov O."/>
            <person name="Brettin T."/>
            <person name="Bruce D."/>
            <person name="Han C."/>
            <person name="Schmutz J."/>
            <person name="Larimer F."/>
            <person name="Land M."/>
            <person name="Hauser L."/>
            <person name="Kyrpides N."/>
            <person name="Mikhailova N."/>
            <person name="Shelobolina E."/>
            <person name="Aklujkar M."/>
            <person name="Lovley D."/>
            <person name="Richardson P."/>
        </authorList>
    </citation>
    <scope>NUCLEOTIDE SEQUENCE [LARGE SCALE GENOMIC DNA]</scope>
    <source>
        <strain evidence="6 7">Rf4</strain>
    </source>
</reference>
<feature type="active site" description="Phosphoserine intermediate" evidence="2">
    <location>
        <position position="85"/>
    </location>
</feature>
<dbReference type="EC" id="3.1.3.1" evidence="6"/>
<evidence type="ECO:0000256" key="1">
    <source>
        <dbReference type="ARBA" id="ARBA00022553"/>
    </source>
</evidence>
<dbReference type="KEGG" id="gur:Gura_2889"/>
<keyword evidence="5" id="KW-0732">Signal</keyword>
<organism evidence="6 7">
    <name type="scientific">Geotalea uraniireducens (strain Rf4)</name>
    <name type="common">Geobacter uraniireducens</name>
    <dbReference type="NCBI Taxonomy" id="351605"/>
    <lineage>
        <taxon>Bacteria</taxon>
        <taxon>Pseudomonadati</taxon>
        <taxon>Thermodesulfobacteriota</taxon>
        <taxon>Desulfuromonadia</taxon>
        <taxon>Geobacterales</taxon>
        <taxon>Geobacteraceae</taxon>
        <taxon>Geotalea</taxon>
    </lineage>
</organism>
<dbReference type="PANTHER" id="PTHR11596">
    <property type="entry name" value="ALKALINE PHOSPHATASE"/>
    <property type="match status" value="1"/>
</dbReference>
<feature type="binding site" evidence="3">
    <location>
        <position position="139"/>
    </location>
    <ligand>
        <name>Mg(2+)</name>
        <dbReference type="ChEBI" id="CHEBI:18420"/>
    </ligand>
</feature>
<keyword evidence="3" id="KW-0479">Metal-binding</keyword>
<evidence type="ECO:0000256" key="5">
    <source>
        <dbReference type="SAM" id="SignalP"/>
    </source>
</evidence>
<dbReference type="PANTHER" id="PTHR11596:SF5">
    <property type="entry name" value="ALKALINE PHOSPHATASE"/>
    <property type="match status" value="1"/>
</dbReference>
<feature type="binding site" evidence="3">
    <location>
        <position position="40"/>
    </location>
    <ligand>
        <name>Mg(2+)</name>
        <dbReference type="ChEBI" id="CHEBI:18420"/>
    </ligand>
</feature>
<dbReference type="EMBL" id="CP000698">
    <property type="protein sequence ID" value="ABQ27061.1"/>
    <property type="molecule type" value="Genomic_DNA"/>
</dbReference>
<accession>A5G5J3</accession>
<dbReference type="Pfam" id="PF00245">
    <property type="entry name" value="Alk_phosphatase"/>
    <property type="match status" value="1"/>
</dbReference>
<keyword evidence="7" id="KW-1185">Reference proteome</keyword>
<dbReference type="RefSeq" id="WP_011939731.1">
    <property type="nucleotide sequence ID" value="NC_009483.1"/>
</dbReference>
<dbReference type="HOGENOM" id="CLU_008539_6_2_7"/>
<feature type="binding site" evidence="3">
    <location>
        <position position="137"/>
    </location>
    <ligand>
        <name>Mg(2+)</name>
        <dbReference type="ChEBI" id="CHEBI:18420"/>
    </ligand>
</feature>
<dbReference type="Gene3D" id="3.40.720.10">
    <property type="entry name" value="Alkaline Phosphatase, subunit A"/>
    <property type="match status" value="1"/>
</dbReference>
<name>A5G5J3_GEOUR</name>
<evidence type="ECO:0000313" key="7">
    <source>
        <dbReference type="Proteomes" id="UP000006695"/>
    </source>
</evidence>
<comment type="similarity">
    <text evidence="4">Belongs to the alkaline phosphatase family.</text>
</comment>
<feature type="binding site" evidence="3">
    <location>
        <position position="276"/>
    </location>
    <ligand>
        <name>Zn(2+)</name>
        <dbReference type="ChEBI" id="CHEBI:29105"/>
        <label>2</label>
    </ligand>
</feature>
<feature type="chain" id="PRO_5002682022" evidence="5">
    <location>
        <begin position="25"/>
        <end position="388"/>
    </location>
</feature>
<dbReference type="OrthoDB" id="9794455at2"/>
<dbReference type="AlphaFoldDB" id="A5G5J3"/>
<dbReference type="PRINTS" id="PR00113">
    <property type="entry name" value="ALKPHPHTASE"/>
</dbReference>
<dbReference type="SMART" id="SM00098">
    <property type="entry name" value="alkPPc"/>
    <property type="match status" value="1"/>
</dbReference>
<dbReference type="InterPro" id="IPR001952">
    <property type="entry name" value="Alkaline_phosphatase"/>
</dbReference>
<feature type="binding site" evidence="3">
    <location>
        <position position="40"/>
    </location>
    <ligand>
        <name>Zn(2+)</name>
        <dbReference type="ChEBI" id="CHEBI:29105"/>
        <label>2</label>
    </ligand>
</feature>
<dbReference type="SUPFAM" id="SSF53649">
    <property type="entry name" value="Alkaline phosphatase-like"/>
    <property type="match status" value="1"/>
</dbReference>
<proteinExistence type="inferred from homology"/>
<protein>
    <submittedName>
        <fullName evidence="6">Alkaline phosphatase</fullName>
        <ecNumber evidence="6">3.1.3.1</ecNumber>
    </submittedName>
</protein>
<feature type="signal peptide" evidence="5">
    <location>
        <begin position="1"/>
        <end position="24"/>
    </location>
</feature>
<gene>
    <name evidence="6" type="ordered locus">Gura_2889</name>
</gene>
<evidence type="ECO:0000256" key="2">
    <source>
        <dbReference type="PIRSR" id="PIRSR601952-1"/>
    </source>
</evidence>
<keyword evidence="1" id="KW-0597">Phosphoprotein</keyword>